<evidence type="ECO:0000256" key="1">
    <source>
        <dbReference type="ARBA" id="ARBA00004571"/>
    </source>
</evidence>
<sequence length="1097" mass="114309">MRAGEDAQAGPAAGCSIAGSVTASSRIPLPGVVLSLATADGQVVDVTSSAADGSFLVKVPGPGAFTLKGELVAFAPLAQAVAADASDCHPHIDLVMTLASRISAAASSPDAAGDGATRRGALPSGGVAPAGEPLSPRGRGQNGRGQGGGRGQPPQQFQSLALLADQAGLARPDDTDKVAESAAQTLLPPGFSPETSAESVTALGSTQGAESFFGPGDGDRLEQMREALGGAGGFPGAAGGQEGGRGGPGGGPGFGGGFGGRGGFGARGRGNQIRGSVYQSIDTSGLDAGPVALNGQQTRKPDYLQQRFGATLGGPLAIPKVFNAGSRTFFFLNYTGNHSSNPYDQYSTVPTDAERAGDLSALPHVVIDPATQQPFAGNQIPMSELNPAALKLLNLIPSPNQPGTTQNFHTVTTTTSALDDLNVRVVHTFGAQPPGPGRGGRNGRGGGGGRGGGSNLNIGIHYRRSDSTNQNPFPTLGGTSKLSAWDVPVSYSFTTHGIFSTLRLGFNRQHGETTNLYANGSNIAGDAGILGVSTDPFDWGAPGLSFSSFASLRDVNPSMRTDQTVSIGDTMVKQRGKHTMRFGGDYRDIRADTRTDSNARGSFVFTGLYTGIDFADFLLGLPQQATVQYGPLRERFHQRTWDLFLQDDWRPTASLTVNAGLRYEYYSPFSEADNHLATLDAAPGFTAAVPVLAGATGPYSGALPDTIVRPFRTGFAPRIGIAWKPQPATTVRTGYGINYSSGVYQSIAQQLAGQPPFAVTNTVLATAASPATLETALTTAAPGVTPNTYGVDPNYRLGYVQIWNLDVQRDLTRTLTVGIGYVGTRGSNLDTLRAPNRGPSGLRIADVQPFTWESSQGESIMHSLSFRFRKRLTGGLAAGGTYTLSKSIDDASSIGGAGAVVAQNDQDLAAERGLSSFDQRHRVSGDFTYELPFGANRRWFHDGASAALLGNWVINGNAQVASGTPFTAHVLADSRDVGSGTNGTLRADYNGEPIQLDNPTPALFFNTAAFSIPAPGTFGNAGRNTIIGPGTSNVNLGLTRNITFGQNRTLSIQILASNVFNTVQFASIDTIVNSPTFGRVTSVRAMRRVQVLTRLRF</sequence>
<protein>
    <recommendedName>
        <fullName evidence="9">TonB-dependent transporter Oar-like beta-barrel domain-containing protein</fullName>
    </recommendedName>
</protein>
<comment type="subcellular location">
    <subcellularLocation>
        <location evidence="1">Cell outer membrane</location>
        <topology evidence="1">Multi-pass membrane protein</topology>
    </subcellularLocation>
</comment>
<keyword evidence="4" id="KW-0812">Transmembrane</keyword>
<evidence type="ECO:0000256" key="7">
    <source>
        <dbReference type="ARBA" id="ARBA00023237"/>
    </source>
</evidence>
<evidence type="ECO:0000256" key="5">
    <source>
        <dbReference type="ARBA" id="ARBA00022729"/>
    </source>
</evidence>
<feature type="region of interest" description="Disordered" evidence="8">
    <location>
        <begin position="428"/>
        <end position="458"/>
    </location>
</feature>
<dbReference type="Gene3D" id="2.40.170.20">
    <property type="entry name" value="TonB-dependent receptor, beta-barrel domain"/>
    <property type="match status" value="1"/>
</dbReference>
<evidence type="ECO:0000256" key="8">
    <source>
        <dbReference type="SAM" id="MobiDB-lite"/>
    </source>
</evidence>
<dbReference type="GO" id="GO:0015344">
    <property type="term" value="F:siderophore uptake transmembrane transporter activity"/>
    <property type="evidence" value="ECO:0007669"/>
    <property type="project" value="TreeGrafter"/>
</dbReference>
<organism evidence="10">
    <name type="scientific">uncultured bacterium 213</name>
    <dbReference type="NCBI Taxonomy" id="698383"/>
    <lineage>
        <taxon>Bacteria</taxon>
        <taxon>environmental samples</taxon>
    </lineage>
</organism>
<evidence type="ECO:0000256" key="4">
    <source>
        <dbReference type="ARBA" id="ARBA00022692"/>
    </source>
</evidence>
<reference evidence="10" key="1">
    <citation type="submission" date="2009-12" db="EMBL/GenBank/DDBJ databases">
        <authorList>
            <person name="Kielak A."/>
            <person name="van Veen J.A."/>
            <person name="Kowalchuk G.A."/>
        </authorList>
    </citation>
    <scope>NUCLEOTIDE SEQUENCE</scope>
</reference>
<dbReference type="EMBL" id="GU260710">
    <property type="protein sequence ID" value="ADC36062.1"/>
    <property type="molecule type" value="Genomic_DNA"/>
</dbReference>
<feature type="region of interest" description="Disordered" evidence="8">
    <location>
        <begin position="185"/>
        <end position="210"/>
    </location>
</feature>
<feature type="compositionally biased region" description="Gly residues" evidence="8">
    <location>
        <begin position="140"/>
        <end position="151"/>
    </location>
</feature>
<dbReference type="InterPro" id="IPR057601">
    <property type="entry name" value="Oar-like_b-barrel"/>
</dbReference>
<keyword evidence="7" id="KW-0998">Cell outer membrane</keyword>
<evidence type="ECO:0000313" key="10">
    <source>
        <dbReference type="EMBL" id="ADC36062.1"/>
    </source>
</evidence>
<keyword evidence="5" id="KW-0732">Signal</keyword>
<feature type="compositionally biased region" description="Gly residues" evidence="8">
    <location>
        <begin position="437"/>
        <end position="454"/>
    </location>
</feature>
<dbReference type="GO" id="GO:0009279">
    <property type="term" value="C:cell outer membrane"/>
    <property type="evidence" value="ECO:0007669"/>
    <property type="project" value="UniProtKB-SubCell"/>
</dbReference>
<accession>E3T6W8</accession>
<dbReference type="PANTHER" id="PTHR30069:SF29">
    <property type="entry name" value="HEMOGLOBIN AND HEMOGLOBIN-HAPTOGLOBIN-BINDING PROTEIN 1-RELATED"/>
    <property type="match status" value="1"/>
</dbReference>
<feature type="region of interest" description="Disordered" evidence="8">
    <location>
        <begin position="107"/>
        <end position="155"/>
    </location>
</feature>
<evidence type="ECO:0000259" key="9">
    <source>
        <dbReference type="Pfam" id="PF25183"/>
    </source>
</evidence>
<feature type="domain" description="TonB-dependent transporter Oar-like beta-barrel" evidence="9">
    <location>
        <begin position="270"/>
        <end position="1090"/>
    </location>
</feature>
<dbReference type="SUPFAM" id="SSF56935">
    <property type="entry name" value="Porins"/>
    <property type="match status" value="1"/>
</dbReference>
<proteinExistence type="predicted"/>
<keyword evidence="2" id="KW-0813">Transport</keyword>
<dbReference type="GO" id="GO:0044718">
    <property type="term" value="P:siderophore transmembrane transport"/>
    <property type="evidence" value="ECO:0007669"/>
    <property type="project" value="TreeGrafter"/>
</dbReference>
<feature type="region of interest" description="Disordered" evidence="8">
    <location>
        <begin position="234"/>
        <end position="264"/>
    </location>
</feature>
<dbReference type="InterPro" id="IPR036942">
    <property type="entry name" value="Beta-barrel_TonB_sf"/>
</dbReference>
<dbReference type="Pfam" id="PF25183">
    <property type="entry name" value="OMP_b-brl_4"/>
    <property type="match status" value="1"/>
</dbReference>
<name>E3T6W8_9BACT</name>
<dbReference type="PANTHER" id="PTHR30069">
    <property type="entry name" value="TONB-DEPENDENT OUTER MEMBRANE RECEPTOR"/>
    <property type="match status" value="1"/>
</dbReference>
<evidence type="ECO:0000256" key="2">
    <source>
        <dbReference type="ARBA" id="ARBA00022448"/>
    </source>
</evidence>
<dbReference type="AlphaFoldDB" id="E3T6W8"/>
<feature type="compositionally biased region" description="Low complexity" evidence="8">
    <location>
        <begin position="107"/>
        <end position="121"/>
    </location>
</feature>
<evidence type="ECO:0000256" key="6">
    <source>
        <dbReference type="ARBA" id="ARBA00023136"/>
    </source>
</evidence>
<reference evidence="10" key="2">
    <citation type="journal article" date="2010" name="Appl. Environ. Microbiol.">
        <title>Comparative analysis of acidobacterial genomic fragments from terrestrial and aquatic metagenomic libraries, with emphasis on acidobacteria subdivision 6.</title>
        <authorList>
            <person name="Kielak A.M."/>
            <person name="van Veen J.A."/>
            <person name="Kowalchuk G.A."/>
        </authorList>
    </citation>
    <scope>NUCLEOTIDE SEQUENCE</scope>
</reference>
<keyword evidence="3" id="KW-1134">Transmembrane beta strand</keyword>
<dbReference type="InterPro" id="IPR039426">
    <property type="entry name" value="TonB-dep_rcpt-like"/>
</dbReference>
<evidence type="ECO:0000256" key="3">
    <source>
        <dbReference type="ARBA" id="ARBA00022452"/>
    </source>
</evidence>
<feature type="compositionally biased region" description="Polar residues" evidence="8">
    <location>
        <begin position="193"/>
        <end position="209"/>
    </location>
</feature>
<keyword evidence="6" id="KW-0472">Membrane</keyword>
<dbReference type="SUPFAM" id="SSF49478">
    <property type="entry name" value="Cna protein B-type domain"/>
    <property type="match status" value="1"/>
</dbReference>